<dbReference type="Proteomes" id="UP000705823">
    <property type="component" value="Unassembled WGS sequence"/>
</dbReference>
<feature type="transmembrane region" description="Helical" evidence="3">
    <location>
        <begin position="330"/>
        <end position="349"/>
    </location>
</feature>
<evidence type="ECO:0000313" key="4">
    <source>
        <dbReference type="EMBL" id="TQQ79796.1"/>
    </source>
</evidence>
<feature type="region of interest" description="Disordered" evidence="2">
    <location>
        <begin position="237"/>
        <end position="266"/>
    </location>
</feature>
<keyword evidence="1" id="KW-0175">Coiled coil</keyword>
<evidence type="ECO:0000256" key="1">
    <source>
        <dbReference type="SAM" id="Coils"/>
    </source>
</evidence>
<feature type="transmembrane region" description="Helical" evidence="3">
    <location>
        <begin position="361"/>
        <end position="385"/>
    </location>
</feature>
<evidence type="ECO:0000256" key="2">
    <source>
        <dbReference type="SAM" id="MobiDB-lite"/>
    </source>
</evidence>
<keyword evidence="3" id="KW-1133">Transmembrane helix</keyword>
<dbReference type="EMBL" id="RKLU01000004">
    <property type="protein sequence ID" value="TQQ79796.1"/>
    <property type="molecule type" value="Genomic_DNA"/>
</dbReference>
<gene>
    <name evidence="4" type="ORF">EGH24_09880</name>
</gene>
<accession>A0A8J8PB25</accession>
<proteinExistence type="predicted"/>
<evidence type="ECO:0000313" key="5">
    <source>
        <dbReference type="Proteomes" id="UP000705823"/>
    </source>
</evidence>
<dbReference type="RefSeq" id="WP_142979988.1">
    <property type="nucleotide sequence ID" value="NZ_RKLU01000004.1"/>
</dbReference>
<feature type="region of interest" description="Disordered" evidence="2">
    <location>
        <begin position="391"/>
        <end position="410"/>
    </location>
</feature>
<comment type="caution">
    <text evidence="4">The sequence shown here is derived from an EMBL/GenBank/DDBJ whole genome shotgun (WGS) entry which is preliminary data.</text>
</comment>
<keyword evidence="3" id="KW-0812">Transmembrane</keyword>
<keyword evidence="5" id="KW-1185">Reference proteome</keyword>
<feature type="transmembrane region" description="Helical" evidence="3">
    <location>
        <begin position="6"/>
        <end position="29"/>
    </location>
</feature>
<feature type="coiled-coil region" evidence="1">
    <location>
        <begin position="28"/>
        <end position="83"/>
    </location>
</feature>
<evidence type="ECO:0000256" key="3">
    <source>
        <dbReference type="SAM" id="Phobius"/>
    </source>
</evidence>
<sequence>MTGAFYGSLAASASVFVAILTALLVNNYVRIKSERRQIKNELKRSSEELQGLRPRRDTHQENVDELEEKREKDYNELAEENVDSFIDIAIPPTNPTPIENITVDELYQQLIDFEGKDSPEDLEKEPIKHRHRDILEDRMPEIEEQILDKITSSFADKYRGRGKSYEDDTDRKSFREMVKEKRQEKQEDGDVDINVQSDFPESLSLEEFIEKYKEKYDLSELNENTVEALETKYDEVVDSKPSLDTPSLFESDHDPSKTSSLLEDLSGPDPVTAGLAKNTVGLAASEQKSLAEEQDELRKLETEINILENREERLRRDLEGLNPEELKPTLWANVATIIFSVVVPIFAYLDTVTEFTIPQLHFINIWMIVISWLLGLIIVFGSILWKINEGDNDDEDAQQETQSNASDASS</sequence>
<feature type="compositionally biased region" description="Polar residues" evidence="2">
    <location>
        <begin position="399"/>
        <end position="410"/>
    </location>
</feature>
<dbReference type="AlphaFoldDB" id="A0A8J8PB25"/>
<feature type="coiled-coil region" evidence="1">
    <location>
        <begin position="283"/>
        <end position="317"/>
    </location>
</feature>
<keyword evidence="3" id="KW-0472">Membrane</keyword>
<protein>
    <submittedName>
        <fullName evidence="4">Uncharacterized protein</fullName>
    </submittedName>
</protein>
<organism evidence="4 5">
    <name type="scientific">Halonotius terrestris</name>
    <dbReference type="NCBI Taxonomy" id="2487750"/>
    <lineage>
        <taxon>Archaea</taxon>
        <taxon>Methanobacteriati</taxon>
        <taxon>Methanobacteriota</taxon>
        <taxon>Stenosarchaea group</taxon>
        <taxon>Halobacteria</taxon>
        <taxon>Halobacteriales</taxon>
        <taxon>Haloferacaceae</taxon>
        <taxon>Halonotius</taxon>
    </lineage>
</organism>
<reference evidence="4" key="1">
    <citation type="submission" date="2019-02" db="EMBL/GenBank/DDBJ databases">
        <title>Halonotius sp. a new haloarchaeum isolated from saline soil.</title>
        <authorList>
            <person name="Duran-Viseras A."/>
            <person name="Sanchez-Porro C."/>
            <person name="Ventosa A."/>
        </authorList>
    </citation>
    <scope>NUCLEOTIDE SEQUENCE</scope>
    <source>
        <strain evidence="4">F15B</strain>
    </source>
</reference>
<name>A0A8J8PB25_9EURY</name>